<evidence type="ECO:0000313" key="6">
    <source>
        <dbReference type="EMBL" id="AKB44008.1"/>
    </source>
</evidence>
<dbReference type="GO" id="GO:0016887">
    <property type="term" value="F:ATP hydrolysis activity"/>
    <property type="evidence" value="ECO:0007669"/>
    <property type="project" value="InterPro"/>
</dbReference>
<dbReference type="PROSITE" id="PS00211">
    <property type="entry name" value="ABC_TRANSPORTER_1"/>
    <property type="match status" value="1"/>
</dbReference>
<dbReference type="PATRIC" id="fig|1434123.4.peg.2110"/>
<dbReference type="STRING" id="1434123.MSVAZ_1739"/>
<proteinExistence type="inferred from homology"/>
<dbReference type="InterPro" id="IPR027417">
    <property type="entry name" value="P-loop_NTPase"/>
</dbReference>
<organism evidence="6 7">
    <name type="scientific">Methanosarcina vacuolata Z-761</name>
    <dbReference type="NCBI Taxonomy" id="1434123"/>
    <lineage>
        <taxon>Archaea</taxon>
        <taxon>Methanobacteriati</taxon>
        <taxon>Methanobacteriota</taxon>
        <taxon>Stenosarchaea group</taxon>
        <taxon>Methanomicrobia</taxon>
        <taxon>Methanosarcinales</taxon>
        <taxon>Methanosarcinaceae</taxon>
        <taxon>Methanosarcina</taxon>
    </lineage>
</organism>
<dbReference type="KEGG" id="mvc:MSVAZ_1739"/>
<dbReference type="GO" id="GO:0098796">
    <property type="term" value="C:membrane protein complex"/>
    <property type="evidence" value="ECO:0007669"/>
    <property type="project" value="UniProtKB-ARBA"/>
</dbReference>
<sequence length="272" mass="30301">MGQIKGETMKIIQKQAEEAVISVDKIRKQNGDAVKRIDEIQKPIDNTIVDTIIEGIDIVRTFKMGEVEVRALRSVNVRIRRGEFIAIMGPSGSGKTTLLNQLGLLDTPNSGKILIDGTDTSRLSDSEKGKFRLHNLGYVFQDYALLPELNAMENVYISLMMQGKSKTECESAAAEILSAVGLGDRLQQLPSKMSGGQQQRVSIARALAHSPEVLFADEPCANLDSETSKEVLDLFEKFNQEKRQTIVMVTHEEWHAEYADRVIRLKDGIVQE</sequence>
<dbReference type="SMART" id="SM00382">
    <property type="entry name" value="AAA"/>
    <property type="match status" value="1"/>
</dbReference>
<dbReference type="CDD" id="cd03255">
    <property type="entry name" value="ABC_MJ0796_LolCDE_FtsE"/>
    <property type="match status" value="1"/>
</dbReference>
<evidence type="ECO:0000313" key="7">
    <source>
        <dbReference type="Proteomes" id="UP000033096"/>
    </source>
</evidence>
<dbReference type="Gene3D" id="3.40.50.300">
    <property type="entry name" value="P-loop containing nucleotide triphosphate hydrolases"/>
    <property type="match status" value="1"/>
</dbReference>
<evidence type="ECO:0000256" key="1">
    <source>
        <dbReference type="ARBA" id="ARBA00005417"/>
    </source>
</evidence>
<dbReference type="PROSITE" id="PS50893">
    <property type="entry name" value="ABC_TRANSPORTER_2"/>
    <property type="match status" value="1"/>
</dbReference>
<feature type="domain" description="ABC transporter" evidence="5">
    <location>
        <begin position="53"/>
        <end position="272"/>
    </location>
</feature>
<keyword evidence="2" id="KW-0813">Transport</keyword>
<keyword evidence="4 6" id="KW-0067">ATP-binding</keyword>
<dbReference type="InterPro" id="IPR017911">
    <property type="entry name" value="MacB-like_ATP-bd"/>
</dbReference>
<comment type="similarity">
    <text evidence="1">Belongs to the ABC transporter superfamily.</text>
</comment>
<dbReference type="InterPro" id="IPR017871">
    <property type="entry name" value="ABC_transporter-like_CS"/>
</dbReference>
<dbReference type="PANTHER" id="PTHR42798:SF7">
    <property type="entry name" value="ALPHA-D-RIBOSE 1-METHYLPHOSPHONATE 5-TRIPHOSPHATE SYNTHASE SUBUNIT PHNL"/>
    <property type="match status" value="1"/>
</dbReference>
<name>A0A0E3Q3R3_9EURY</name>
<evidence type="ECO:0000259" key="5">
    <source>
        <dbReference type="PROSITE" id="PS50893"/>
    </source>
</evidence>
<keyword evidence="7" id="KW-1185">Reference proteome</keyword>
<keyword evidence="3" id="KW-0547">Nucleotide-binding</keyword>
<protein>
    <submittedName>
        <fullName evidence="6">ABC transporter, ATP-binding protein</fullName>
    </submittedName>
</protein>
<dbReference type="Proteomes" id="UP000033096">
    <property type="component" value="Chromosome"/>
</dbReference>
<accession>A0A0E3Q3R3</accession>
<dbReference type="Pfam" id="PF00005">
    <property type="entry name" value="ABC_tran"/>
    <property type="match status" value="1"/>
</dbReference>
<dbReference type="GO" id="GO:0005524">
    <property type="term" value="F:ATP binding"/>
    <property type="evidence" value="ECO:0007669"/>
    <property type="project" value="UniProtKB-KW"/>
</dbReference>
<evidence type="ECO:0000256" key="4">
    <source>
        <dbReference type="ARBA" id="ARBA00022840"/>
    </source>
</evidence>
<evidence type="ECO:0000256" key="2">
    <source>
        <dbReference type="ARBA" id="ARBA00022448"/>
    </source>
</evidence>
<gene>
    <name evidence="6" type="ORF">MSVAZ_1739</name>
</gene>
<dbReference type="AlphaFoldDB" id="A0A0E3Q3R3"/>
<dbReference type="InterPro" id="IPR003593">
    <property type="entry name" value="AAA+_ATPase"/>
</dbReference>
<dbReference type="EMBL" id="CP009520">
    <property type="protein sequence ID" value="AKB44008.1"/>
    <property type="molecule type" value="Genomic_DNA"/>
</dbReference>
<dbReference type="GO" id="GO:0022857">
    <property type="term" value="F:transmembrane transporter activity"/>
    <property type="evidence" value="ECO:0007669"/>
    <property type="project" value="UniProtKB-ARBA"/>
</dbReference>
<dbReference type="PANTHER" id="PTHR42798">
    <property type="entry name" value="LIPOPROTEIN-RELEASING SYSTEM ATP-BINDING PROTEIN LOLD"/>
    <property type="match status" value="1"/>
</dbReference>
<dbReference type="FunFam" id="3.40.50.300:FF:000032">
    <property type="entry name" value="Export ABC transporter ATP-binding protein"/>
    <property type="match status" value="1"/>
</dbReference>
<evidence type="ECO:0000256" key="3">
    <source>
        <dbReference type="ARBA" id="ARBA00022741"/>
    </source>
</evidence>
<dbReference type="InterPro" id="IPR003439">
    <property type="entry name" value="ABC_transporter-like_ATP-bd"/>
</dbReference>
<dbReference type="HOGENOM" id="CLU_000604_1_22_2"/>
<dbReference type="SUPFAM" id="SSF52540">
    <property type="entry name" value="P-loop containing nucleoside triphosphate hydrolases"/>
    <property type="match status" value="1"/>
</dbReference>
<reference evidence="6 7" key="1">
    <citation type="submission" date="2014-07" db="EMBL/GenBank/DDBJ databases">
        <title>Methanogenic archaea and the global carbon cycle.</title>
        <authorList>
            <person name="Henriksen J.R."/>
            <person name="Luke J."/>
            <person name="Reinhart S."/>
            <person name="Benedict M.N."/>
            <person name="Youngblut N.D."/>
            <person name="Metcalf M.E."/>
            <person name="Whitaker R.J."/>
            <person name="Metcalf W.W."/>
        </authorList>
    </citation>
    <scope>NUCLEOTIDE SEQUENCE [LARGE SCALE GENOMIC DNA]</scope>
    <source>
        <strain evidence="6 7">Z-761</strain>
    </source>
</reference>